<evidence type="ECO:0008006" key="3">
    <source>
        <dbReference type="Google" id="ProtNLM"/>
    </source>
</evidence>
<sequence length="564" mass="63159">MASLHQWKKYNIAYDYTYKIEYGPLNTNDYYDITVEPEGDRYLTAIDINKKTGKFILSQYDLKYLHEIKVGDKIYAIKSPNERNTFFTKADNTRYWDYVEDNVYEFTRLSKEPSSYLWSKYGYVDKGRPVKSVVDTKTPKRGSYIGVVSGGVGAYPQNGQKDGYWYVYDKELNSNPAISGSDLDLGSKDSDFTIDYVVSDSDGDVVSVDILVDDVVKVEGKSVPLGVNQKYLVSLDDFSLGDHKIEIRARDSKGAEAPSRTYYFSKANTAPKISGSDSDLGSKSTGFTVSYRVDDKDSDPVSVRISLDDKEMASISDAQGKDLRFTLDEAKVRELEIGKTYTITIKADDGKGGVAYRRYSFTKVNTPPIISGVDSDLGKVKNPVTIKFSVSDVEKDKIYFSLLLDGKEVMSQEGAEDGKEYSYKINHDTFISLTYGKHELKLLAWDDENVDKKAIRKFTFERISGGLDVEFKLAEYDTQPKKIVAVPHGDFIDAKTFQVLACNNYLDAKPTWEDITNMSKIARAFSFTNATKTAGKWALGVRVIIENGPADVSSVLRGIKGGIE</sequence>
<evidence type="ECO:0000313" key="1">
    <source>
        <dbReference type="EMBL" id="MBZ2387769.1"/>
    </source>
</evidence>
<dbReference type="InterPro" id="IPR013783">
    <property type="entry name" value="Ig-like_fold"/>
</dbReference>
<protein>
    <recommendedName>
        <fullName evidence="3">Cadherin domain-containing protein</fullName>
    </recommendedName>
</protein>
<evidence type="ECO:0000313" key="2">
    <source>
        <dbReference type="Proteomes" id="UP000734271"/>
    </source>
</evidence>
<gene>
    <name evidence="1" type="ORF">K8P03_10845</name>
</gene>
<dbReference type="Gene3D" id="2.60.40.10">
    <property type="entry name" value="Immunoglobulins"/>
    <property type="match status" value="1"/>
</dbReference>
<name>A0ABS7T1V1_9FIRM</name>
<keyword evidence="2" id="KW-1185">Reference proteome</keyword>
<reference evidence="1 2" key="1">
    <citation type="submission" date="2021-08" db="EMBL/GenBank/DDBJ databases">
        <title>FDA dAtabase for Regulatory Grade micrObial Sequences (FDA-ARGOS): Supporting development and validation of Infectious Disease Dx tests.</title>
        <authorList>
            <person name="Sproer C."/>
            <person name="Gronow S."/>
            <person name="Severitt S."/>
            <person name="Schroder I."/>
            <person name="Tallon L."/>
            <person name="Sadzewicz L."/>
            <person name="Zhao X."/>
            <person name="Boylan J."/>
            <person name="Ott S."/>
            <person name="Bowen H."/>
            <person name="Vavikolanu K."/>
            <person name="Hazen T."/>
            <person name="Aluvathingal J."/>
            <person name="Nadendla S."/>
            <person name="Lowell S."/>
            <person name="Myers T."/>
            <person name="Yan Y."/>
            <person name="Sichtig H."/>
        </authorList>
    </citation>
    <scope>NUCLEOTIDE SEQUENCE [LARGE SCALE GENOMIC DNA]</scope>
    <source>
        <strain evidence="1 2">FDAARGOS_1460</strain>
    </source>
</reference>
<comment type="caution">
    <text evidence="1">The sequence shown here is derived from an EMBL/GenBank/DDBJ whole genome shotgun (WGS) entry which is preliminary data.</text>
</comment>
<dbReference type="Proteomes" id="UP000734271">
    <property type="component" value="Unassembled WGS sequence"/>
</dbReference>
<dbReference type="RefSeq" id="WP_223420627.1">
    <property type="nucleotide sequence ID" value="NZ_JAIPME010000002.1"/>
</dbReference>
<dbReference type="EMBL" id="JAIPME010000002">
    <property type="protein sequence ID" value="MBZ2387769.1"/>
    <property type="molecule type" value="Genomic_DNA"/>
</dbReference>
<organism evidence="1 2">
    <name type="scientific">Anaerococcus murdochii</name>
    <dbReference type="NCBI Taxonomy" id="411577"/>
    <lineage>
        <taxon>Bacteria</taxon>
        <taxon>Bacillati</taxon>
        <taxon>Bacillota</taxon>
        <taxon>Tissierellia</taxon>
        <taxon>Tissierellales</taxon>
        <taxon>Peptoniphilaceae</taxon>
        <taxon>Anaerococcus</taxon>
    </lineage>
</organism>
<proteinExistence type="predicted"/>
<accession>A0ABS7T1V1</accession>